<dbReference type="AlphaFoldDB" id="A0A239IXB4"/>
<proteinExistence type="predicted"/>
<gene>
    <name evidence="1" type="ORF">SAMN06264365_13159</name>
</gene>
<dbReference type="Proteomes" id="UP000198415">
    <property type="component" value="Unassembled WGS sequence"/>
</dbReference>
<sequence>MGGRTVTIMDVADHPIPVHACWLSWLAVATSDQAEVVRSIGLTDVRASTWSIGVDLVDDIAHSGNDRFSTVVVTPALNGWVLVFGAWLGLPYLACTDRVTRLCEQFSARFGKAQAYFHSEQNDGEAWLIAEHGTVLRRWIAEYPESAIGEPFGIERDLLDAFGITGKPEDLDPDDDLASSWAATWGDCWATTIAAEHSLDPTTLEPSTPSAGAVLIASTPPVGR</sequence>
<accession>A0A239IXB4</accession>
<evidence type="ECO:0000313" key="2">
    <source>
        <dbReference type="Proteomes" id="UP000198415"/>
    </source>
</evidence>
<reference evidence="1 2" key="1">
    <citation type="submission" date="2017-06" db="EMBL/GenBank/DDBJ databases">
        <authorList>
            <person name="Kim H.J."/>
            <person name="Triplett B.A."/>
        </authorList>
    </citation>
    <scope>NUCLEOTIDE SEQUENCE [LARGE SCALE GENOMIC DNA]</scope>
    <source>
        <strain evidence="1 2">DSM 43151</strain>
    </source>
</reference>
<dbReference type="EMBL" id="FZNR01000031">
    <property type="protein sequence ID" value="SNS98260.1"/>
    <property type="molecule type" value="Genomic_DNA"/>
</dbReference>
<protein>
    <submittedName>
        <fullName evidence="1">Uncharacterized protein</fullName>
    </submittedName>
</protein>
<keyword evidence="2" id="KW-1185">Reference proteome</keyword>
<organism evidence="1 2">
    <name type="scientific">Actinoplanes regularis</name>
    <dbReference type="NCBI Taxonomy" id="52697"/>
    <lineage>
        <taxon>Bacteria</taxon>
        <taxon>Bacillati</taxon>
        <taxon>Actinomycetota</taxon>
        <taxon>Actinomycetes</taxon>
        <taxon>Micromonosporales</taxon>
        <taxon>Micromonosporaceae</taxon>
        <taxon>Actinoplanes</taxon>
    </lineage>
</organism>
<name>A0A239IXB4_9ACTN</name>
<evidence type="ECO:0000313" key="1">
    <source>
        <dbReference type="EMBL" id="SNS98260.1"/>
    </source>
</evidence>